<dbReference type="InterPro" id="IPR018541">
    <property type="entry name" value="Ftsk_gamma"/>
</dbReference>
<protein>
    <submittedName>
        <fullName evidence="10">DNA translocase FtsK</fullName>
    </submittedName>
</protein>
<dbReference type="SUPFAM" id="SSF52540">
    <property type="entry name" value="P-loop containing nucleoside triphosphate hydrolases"/>
    <property type="match status" value="1"/>
</dbReference>
<evidence type="ECO:0000256" key="8">
    <source>
        <dbReference type="SAM" id="Phobius"/>
    </source>
</evidence>
<dbReference type="Proteomes" id="UP000662857">
    <property type="component" value="Chromosome"/>
</dbReference>
<dbReference type="InterPro" id="IPR041027">
    <property type="entry name" value="FtsK_alpha"/>
</dbReference>
<dbReference type="InterPro" id="IPR002543">
    <property type="entry name" value="FtsK_dom"/>
</dbReference>
<feature type="region of interest" description="Disordered" evidence="7">
    <location>
        <begin position="1"/>
        <end position="40"/>
    </location>
</feature>
<dbReference type="RefSeq" id="WP_239675549.1">
    <property type="nucleotide sequence ID" value="NZ_CP070499.1"/>
</dbReference>
<keyword evidence="8" id="KW-0812">Transmembrane</keyword>
<keyword evidence="4" id="KW-0238">DNA-binding</keyword>
<dbReference type="Pfam" id="PF01580">
    <property type="entry name" value="FtsK_SpoIIIE"/>
    <property type="match status" value="1"/>
</dbReference>
<feature type="compositionally biased region" description="Low complexity" evidence="7">
    <location>
        <begin position="22"/>
        <end position="32"/>
    </location>
</feature>
<dbReference type="InterPro" id="IPR036390">
    <property type="entry name" value="WH_DNA-bd_sf"/>
</dbReference>
<dbReference type="Gene3D" id="3.30.980.40">
    <property type="match status" value="1"/>
</dbReference>
<feature type="transmembrane region" description="Helical" evidence="8">
    <location>
        <begin position="144"/>
        <end position="163"/>
    </location>
</feature>
<keyword evidence="11" id="KW-1185">Reference proteome</keyword>
<gene>
    <name evidence="10" type="ORF">JQS43_17880</name>
</gene>
<evidence type="ECO:0000256" key="6">
    <source>
        <dbReference type="PROSITE-ProRule" id="PRU00289"/>
    </source>
</evidence>
<feature type="compositionally biased region" description="Acidic residues" evidence="7">
    <location>
        <begin position="273"/>
        <end position="289"/>
    </location>
</feature>
<accession>A0A895YH12</accession>
<evidence type="ECO:0000259" key="9">
    <source>
        <dbReference type="PROSITE" id="PS50901"/>
    </source>
</evidence>
<feature type="region of interest" description="Disordered" evidence="7">
    <location>
        <begin position="234"/>
        <end position="360"/>
    </location>
</feature>
<dbReference type="SMART" id="SM00382">
    <property type="entry name" value="AAA"/>
    <property type="match status" value="1"/>
</dbReference>
<dbReference type="PANTHER" id="PTHR22683">
    <property type="entry name" value="SPORULATION PROTEIN RELATED"/>
    <property type="match status" value="1"/>
</dbReference>
<dbReference type="Pfam" id="PF17854">
    <property type="entry name" value="FtsK_alpha"/>
    <property type="match status" value="1"/>
</dbReference>
<dbReference type="InterPro" id="IPR027417">
    <property type="entry name" value="P-loop_NTPase"/>
</dbReference>
<evidence type="ECO:0000256" key="3">
    <source>
        <dbReference type="ARBA" id="ARBA00022840"/>
    </source>
</evidence>
<dbReference type="KEGG" id="nhy:JQS43_17880"/>
<dbReference type="Gene3D" id="1.10.10.10">
    <property type="entry name" value="Winged helix-like DNA-binding domain superfamily/Winged helix DNA-binding domain"/>
    <property type="match status" value="1"/>
</dbReference>
<evidence type="ECO:0000256" key="7">
    <source>
        <dbReference type="SAM" id="MobiDB-lite"/>
    </source>
</evidence>
<comment type="similarity">
    <text evidence="1">Belongs to the FtsK/SpoIIIE/SftA family.</text>
</comment>
<dbReference type="InterPro" id="IPR050206">
    <property type="entry name" value="FtsK/SpoIIIE/SftA"/>
</dbReference>
<dbReference type="Pfam" id="PF09397">
    <property type="entry name" value="FtsK_gamma"/>
    <property type="match status" value="1"/>
</dbReference>
<feature type="transmembrane region" description="Helical" evidence="8">
    <location>
        <begin position="112"/>
        <end position="132"/>
    </location>
</feature>
<dbReference type="InterPro" id="IPR003593">
    <property type="entry name" value="AAA+_ATPase"/>
</dbReference>
<keyword evidence="8" id="KW-1133">Transmembrane helix</keyword>
<feature type="compositionally biased region" description="Low complexity" evidence="7">
    <location>
        <begin position="290"/>
        <end position="302"/>
    </location>
</feature>
<comment type="function">
    <text evidence="5">Essential cell division protein that coordinates cell division and chromosome segregation. The N-terminus is involved in assembly of the cell-division machinery. The C-terminus functions as a DNA motor that moves dsDNA in an ATP-dependent manner towards the dif recombination site, which is located within the replication terminus region. Required for activation of the Xer recombinase, allowing activation of chromosome unlinking by recombination.</text>
</comment>
<dbReference type="EMBL" id="CP070499">
    <property type="protein sequence ID" value="QSB13460.1"/>
    <property type="molecule type" value="Genomic_DNA"/>
</dbReference>
<dbReference type="Gene3D" id="3.40.50.300">
    <property type="entry name" value="P-loop containing nucleotide triphosphate hydrolases"/>
    <property type="match status" value="1"/>
</dbReference>
<dbReference type="PANTHER" id="PTHR22683:SF41">
    <property type="entry name" value="DNA TRANSLOCASE FTSK"/>
    <property type="match status" value="1"/>
</dbReference>
<name>A0A895YH12_9ACTN</name>
<dbReference type="GO" id="GO:0003677">
    <property type="term" value="F:DNA binding"/>
    <property type="evidence" value="ECO:0007669"/>
    <property type="project" value="UniProtKB-KW"/>
</dbReference>
<proteinExistence type="inferred from homology"/>
<feature type="binding site" evidence="6">
    <location>
        <begin position="497"/>
        <end position="504"/>
    </location>
    <ligand>
        <name>ATP</name>
        <dbReference type="ChEBI" id="CHEBI:30616"/>
    </ligand>
</feature>
<reference evidence="10" key="1">
    <citation type="submission" date="2021-02" db="EMBL/GenBank/DDBJ databases">
        <title>Natrosporangium hydrolyticum gen. nov., sp. nov, a haloalkaliphilic actinobacterium from a soda solonchak soil.</title>
        <authorList>
            <person name="Sorokin D.Y."/>
            <person name="Khijniak T.V."/>
            <person name="Zakharycheva A.P."/>
            <person name="Boueva O.V."/>
            <person name="Ariskina E.V."/>
            <person name="Hahnke R.L."/>
            <person name="Bunk B."/>
            <person name="Sproer C."/>
            <person name="Schumann P."/>
            <person name="Evtushenko L.I."/>
            <person name="Kublanov I.V."/>
        </authorList>
    </citation>
    <scope>NUCLEOTIDE SEQUENCE</scope>
    <source>
        <strain evidence="10">DSM 106523</strain>
    </source>
</reference>
<evidence type="ECO:0000256" key="2">
    <source>
        <dbReference type="ARBA" id="ARBA00022741"/>
    </source>
</evidence>
<dbReference type="GO" id="GO:0005524">
    <property type="term" value="F:ATP binding"/>
    <property type="evidence" value="ECO:0007669"/>
    <property type="project" value="UniProtKB-UniRule"/>
</dbReference>
<keyword evidence="8" id="KW-0472">Membrane</keyword>
<dbReference type="PROSITE" id="PS50901">
    <property type="entry name" value="FTSK"/>
    <property type="match status" value="1"/>
</dbReference>
<organism evidence="10 11">
    <name type="scientific">Natronosporangium hydrolyticum</name>
    <dbReference type="NCBI Taxonomy" id="2811111"/>
    <lineage>
        <taxon>Bacteria</taxon>
        <taxon>Bacillati</taxon>
        <taxon>Actinomycetota</taxon>
        <taxon>Actinomycetes</taxon>
        <taxon>Micromonosporales</taxon>
        <taxon>Micromonosporaceae</taxon>
        <taxon>Natronosporangium</taxon>
    </lineage>
</organism>
<keyword evidence="2 6" id="KW-0547">Nucleotide-binding</keyword>
<feature type="transmembrane region" description="Helical" evidence="8">
    <location>
        <begin position="191"/>
        <end position="215"/>
    </location>
</feature>
<feature type="domain" description="FtsK" evidence="9">
    <location>
        <begin position="480"/>
        <end position="680"/>
    </location>
</feature>
<evidence type="ECO:0000256" key="1">
    <source>
        <dbReference type="ARBA" id="ARBA00006474"/>
    </source>
</evidence>
<dbReference type="SUPFAM" id="SSF46785">
    <property type="entry name" value="Winged helix' DNA-binding domain"/>
    <property type="match status" value="1"/>
</dbReference>
<keyword evidence="3 6" id="KW-0067">ATP-binding</keyword>
<dbReference type="AlphaFoldDB" id="A0A895YH12"/>
<evidence type="ECO:0000313" key="10">
    <source>
        <dbReference type="EMBL" id="QSB13460.1"/>
    </source>
</evidence>
<feature type="compositionally biased region" description="Basic residues" evidence="7">
    <location>
        <begin position="9"/>
        <end position="21"/>
    </location>
</feature>
<feature type="compositionally biased region" description="Acidic residues" evidence="7">
    <location>
        <begin position="236"/>
        <end position="245"/>
    </location>
</feature>
<feature type="transmembrane region" description="Helical" evidence="8">
    <location>
        <begin position="42"/>
        <end position="60"/>
    </location>
</feature>
<sequence length="831" mass="87809">MAPRTSKSTTRRRTTPARPKKSAPAPKSAPKSAPKPRRGGVAAPWFGLAGGVGWVVRAIGRQAATAKEIEPEHRRDGAGLLVLSVAILLAMAVWFDLAGPAGDFVATVVRRAVGAVATLLPLVLLGTSVKLMRAPATGRHKGRALVGWTALAVSVTGLLDLMWRPETLTEREWAGGLLGGLGGLLSQAVTAWVATPMLLLLAFFGLLVVTATPIARVPARLAGIRDFLLGRPAGEAESEEDESAAESESPAGRRGASRRRQGVYAKDLTPAIDGDEGAGDGEAAADEATEAPAAGGKAAAGSGRRGAAGRRGAEPAAEAPARPAPVHTPAPSRAEQPALTGLGGDYTLPPSNLLRPGAAGKSRSKVNDQVIEALQNVFEQFNIDAAVTGFTRGPTVTRYEVELGSGIKVERITQLSRNIAYAVKSPDIRILSPIPGKSAVGVEIPNADPETVSLGDVLRSRVATADHHPMVVGLGKDIEGGYVVANLAKMPHILIAGATGAGKSSCLNSLLSSILMRATPDMVRLLLIDPKRVELTSYEGVPHLVHPIVTNPKKAADALDWVVREMDMRYDDLAAAGVRHVDEFNRKVRAGEVKAPPGSEREIRPHPYLLVIVDELADLMMVAPRDVEDSVVRITQLARAAGIHLVLATQRPSVDVVTGLIKANVPSRLAFATSSLADSRVILDQPGAEKLLGRGDGLFLPMGASKPQRLQGAWVTEAEIADVVAHCKQQREPEFREEVTAPPPEKQKQIDDDIGDDLQLLRQAVELVVTSQFGSTSMLQRKLRVGFAKAGRLMDLMETRGVVGPSEGSKAREVLIKPDELPEVLESLGGD</sequence>
<evidence type="ECO:0000256" key="5">
    <source>
        <dbReference type="ARBA" id="ARBA00024986"/>
    </source>
</evidence>
<evidence type="ECO:0000313" key="11">
    <source>
        <dbReference type="Proteomes" id="UP000662857"/>
    </source>
</evidence>
<evidence type="ECO:0000256" key="4">
    <source>
        <dbReference type="ARBA" id="ARBA00023125"/>
    </source>
</evidence>
<dbReference type="SMART" id="SM00843">
    <property type="entry name" value="Ftsk_gamma"/>
    <property type="match status" value="1"/>
</dbReference>
<feature type="transmembrane region" description="Helical" evidence="8">
    <location>
        <begin position="80"/>
        <end position="100"/>
    </location>
</feature>
<feature type="region of interest" description="Disordered" evidence="7">
    <location>
        <begin position="731"/>
        <end position="751"/>
    </location>
</feature>
<dbReference type="InterPro" id="IPR036388">
    <property type="entry name" value="WH-like_DNA-bd_sf"/>
</dbReference>